<organism evidence="1">
    <name type="scientific">bioreactor metagenome</name>
    <dbReference type="NCBI Taxonomy" id="1076179"/>
    <lineage>
        <taxon>unclassified sequences</taxon>
        <taxon>metagenomes</taxon>
        <taxon>ecological metagenomes</taxon>
    </lineage>
</organism>
<name>A0A645IAZ9_9ZZZZ</name>
<sequence length="79" mass="9090">MSEICPHILFLLPGLVSYAQTRFTDEYLINNRDKKTICLPRNSGKERSTANYEYKLKDSGEIQKTDLAKTKLSHDGDRI</sequence>
<protein>
    <submittedName>
        <fullName evidence="1">Uncharacterized protein</fullName>
    </submittedName>
</protein>
<dbReference type="EMBL" id="VSSQ01110777">
    <property type="protein sequence ID" value="MPN48448.1"/>
    <property type="molecule type" value="Genomic_DNA"/>
</dbReference>
<gene>
    <name evidence="1" type="ORF">SDC9_196055</name>
</gene>
<dbReference type="AlphaFoldDB" id="A0A645IAZ9"/>
<comment type="caution">
    <text evidence="1">The sequence shown here is derived from an EMBL/GenBank/DDBJ whole genome shotgun (WGS) entry which is preliminary data.</text>
</comment>
<proteinExistence type="predicted"/>
<accession>A0A645IAZ9</accession>
<evidence type="ECO:0000313" key="1">
    <source>
        <dbReference type="EMBL" id="MPN48448.1"/>
    </source>
</evidence>
<reference evidence="1" key="1">
    <citation type="submission" date="2019-08" db="EMBL/GenBank/DDBJ databases">
        <authorList>
            <person name="Kucharzyk K."/>
            <person name="Murdoch R.W."/>
            <person name="Higgins S."/>
            <person name="Loffler F."/>
        </authorList>
    </citation>
    <scope>NUCLEOTIDE SEQUENCE</scope>
</reference>